<evidence type="ECO:0008006" key="4">
    <source>
        <dbReference type="Google" id="ProtNLM"/>
    </source>
</evidence>
<feature type="signal peptide" evidence="1">
    <location>
        <begin position="1"/>
        <end position="25"/>
    </location>
</feature>
<sequence>MTRYFPIFALTAVAASLSVFAPAVAQSGDDSEAALIVATQLRAQGYDCVDPHKAERDQSASTPGEEAWIVTCDNATYRVKLVPDQAAKVERID</sequence>
<dbReference type="RefSeq" id="WP_261614523.1">
    <property type="nucleotide sequence ID" value="NZ_JALIDZ010000002.1"/>
</dbReference>
<evidence type="ECO:0000313" key="3">
    <source>
        <dbReference type="Proteomes" id="UP001320898"/>
    </source>
</evidence>
<evidence type="ECO:0000256" key="1">
    <source>
        <dbReference type="SAM" id="SignalP"/>
    </source>
</evidence>
<name>A0AAW5QSC6_9HYPH</name>
<keyword evidence="1" id="KW-0732">Signal</keyword>
<evidence type="ECO:0000313" key="2">
    <source>
        <dbReference type="EMBL" id="MCT8970946.1"/>
    </source>
</evidence>
<organism evidence="2 3">
    <name type="scientific">Microbaculum marinisediminis</name>
    <dbReference type="NCBI Taxonomy" id="2931392"/>
    <lineage>
        <taxon>Bacteria</taxon>
        <taxon>Pseudomonadati</taxon>
        <taxon>Pseudomonadota</taxon>
        <taxon>Alphaproteobacteria</taxon>
        <taxon>Hyphomicrobiales</taxon>
        <taxon>Tepidamorphaceae</taxon>
        <taxon>Microbaculum</taxon>
    </lineage>
</organism>
<reference evidence="2 3" key="1">
    <citation type="submission" date="2022-04" db="EMBL/GenBank/DDBJ databases">
        <authorList>
            <person name="Ye Y.-Q."/>
            <person name="Du Z.-J."/>
        </authorList>
    </citation>
    <scope>NUCLEOTIDE SEQUENCE [LARGE SCALE GENOMIC DNA]</scope>
    <source>
        <strain evidence="2 3">A6E488</strain>
    </source>
</reference>
<dbReference type="Proteomes" id="UP001320898">
    <property type="component" value="Unassembled WGS sequence"/>
</dbReference>
<comment type="caution">
    <text evidence="2">The sequence shown here is derived from an EMBL/GenBank/DDBJ whole genome shotgun (WGS) entry which is preliminary data.</text>
</comment>
<feature type="chain" id="PRO_5043386380" description="PepSY domain-containing protein" evidence="1">
    <location>
        <begin position="26"/>
        <end position="93"/>
    </location>
</feature>
<protein>
    <recommendedName>
        <fullName evidence="4">PepSY domain-containing protein</fullName>
    </recommendedName>
</protein>
<keyword evidence="3" id="KW-1185">Reference proteome</keyword>
<gene>
    <name evidence="2" type="ORF">MUB46_03645</name>
</gene>
<dbReference type="AlphaFoldDB" id="A0AAW5QSC6"/>
<accession>A0AAW5QSC6</accession>
<dbReference type="EMBL" id="JALIDZ010000002">
    <property type="protein sequence ID" value="MCT8970946.1"/>
    <property type="molecule type" value="Genomic_DNA"/>
</dbReference>
<proteinExistence type="predicted"/>